<keyword evidence="7" id="KW-1185">Reference proteome</keyword>
<sequence>MPSQNISYECPVAVPVVDSVAPDLQKSEIAEPGSKPEAKEAKMIMRIRHKKMKKHKLKKLRKRMYFLWRKQKLARKAKRMTIYNKELDAIKATGENFDAEEFVRGQLAKARRGGYYINVFETKQQQLP</sequence>
<comment type="subcellular location">
    <subcellularLocation>
        <location evidence="1">Mitochondrion</location>
    </subcellularLocation>
</comment>
<accession>A0AAV4I2K1</accession>
<evidence type="ECO:0000256" key="2">
    <source>
        <dbReference type="ARBA" id="ARBA00023128"/>
    </source>
</evidence>
<evidence type="ECO:0000256" key="3">
    <source>
        <dbReference type="ARBA" id="ARBA00035647"/>
    </source>
</evidence>
<evidence type="ECO:0000313" key="7">
    <source>
        <dbReference type="Proteomes" id="UP000762676"/>
    </source>
</evidence>
<comment type="caution">
    <text evidence="6">The sequence shown here is derived from an EMBL/GenBank/DDBJ whole genome shotgun (WGS) entry which is preliminary data.</text>
</comment>
<dbReference type="AlphaFoldDB" id="A0AAV4I2K1"/>
<feature type="domain" description="Ribosomal protein mS38 C-terminal" evidence="5">
    <location>
        <begin position="40"/>
        <end position="73"/>
    </location>
</feature>
<dbReference type="Pfam" id="PF08213">
    <property type="entry name" value="COX24_C"/>
    <property type="match status" value="1"/>
</dbReference>
<gene>
    <name evidence="6" type="ORF">ElyMa_002917600</name>
</gene>
<evidence type="ECO:0000259" key="5">
    <source>
        <dbReference type="SMART" id="SM01155"/>
    </source>
</evidence>
<proteinExistence type="inferred from homology"/>
<dbReference type="PANTHER" id="PTHR32035">
    <property type="entry name" value="AURORA KINASE A-INTERACTING PROTEIN"/>
    <property type="match status" value="1"/>
</dbReference>
<comment type="similarity">
    <text evidence="3">Belongs to the mitochondrion-specific ribosomal protein mS38 family.</text>
</comment>
<keyword evidence="2" id="KW-0496">Mitochondrion</keyword>
<reference evidence="6 7" key="1">
    <citation type="journal article" date="2021" name="Elife">
        <title>Chloroplast acquisition without the gene transfer in kleptoplastic sea slugs, Plakobranchus ocellatus.</title>
        <authorList>
            <person name="Maeda T."/>
            <person name="Takahashi S."/>
            <person name="Yoshida T."/>
            <person name="Shimamura S."/>
            <person name="Takaki Y."/>
            <person name="Nagai Y."/>
            <person name="Toyoda A."/>
            <person name="Suzuki Y."/>
            <person name="Arimoto A."/>
            <person name="Ishii H."/>
            <person name="Satoh N."/>
            <person name="Nishiyama T."/>
            <person name="Hasebe M."/>
            <person name="Maruyama T."/>
            <person name="Minagawa J."/>
            <person name="Obokata J."/>
            <person name="Shigenobu S."/>
        </authorList>
    </citation>
    <scope>NUCLEOTIDE SEQUENCE [LARGE SCALE GENOMIC DNA]</scope>
</reference>
<dbReference type="PANTHER" id="PTHR32035:SF3">
    <property type="entry name" value="SMALL RIBOSOMAL SUBUNIT PROTEIN MS38"/>
    <property type="match status" value="1"/>
</dbReference>
<dbReference type="EMBL" id="BMAT01006032">
    <property type="protein sequence ID" value="GFS04668.1"/>
    <property type="molecule type" value="Genomic_DNA"/>
</dbReference>
<name>A0AAV4I2K1_9GAST</name>
<dbReference type="GO" id="GO:0005739">
    <property type="term" value="C:mitochondrion"/>
    <property type="evidence" value="ECO:0007669"/>
    <property type="project" value="UniProtKB-SubCell"/>
</dbReference>
<evidence type="ECO:0000256" key="1">
    <source>
        <dbReference type="ARBA" id="ARBA00004173"/>
    </source>
</evidence>
<dbReference type="SMART" id="SM01155">
    <property type="entry name" value="DUF1713"/>
    <property type="match status" value="1"/>
</dbReference>
<organism evidence="6 7">
    <name type="scientific">Elysia marginata</name>
    <dbReference type="NCBI Taxonomy" id="1093978"/>
    <lineage>
        <taxon>Eukaryota</taxon>
        <taxon>Metazoa</taxon>
        <taxon>Spiralia</taxon>
        <taxon>Lophotrochozoa</taxon>
        <taxon>Mollusca</taxon>
        <taxon>Gastropoda</taxon>
        <taxon>Heterobranchia</taxon>
        <taxon>Euthyneura</taxon>
        <taxon>Panpulmonata</taxon>
        <taxon>Sacoglossa</taxon>
        <taxon>Placobranchoidea</taxon>
        <taxon>Plakobranchidae</taxon>
        <taxon>Elysia</taxon>
    </lineage>
</organism>
<evidence type="ECO:0000256" key="4">
    <source>
        <dbReference type="ARBA" id="ARBA00035682"/>
    </source>
</evidence>
<dbReference type="Proteomes" id="UP000762676">
    <property type="component" value="Unassembled WGS sequence"/>
</dbReference>
<evidence type="ECO:0000313" key="6">
    <source>
        <dbReference type="EMBL" id="GFS04668.1"/>
    </source>
</evidence>
<keyword evidence="6" id="KW-0670">Pyruvate</keyword>
<protein>
    <recommendedName>
        <fullName evidence="4">Small ribosomal subunit protein mS38</fullName>
    </recommendedName>
</protein>
<dbReference type="InterPro" id="IPR013177">
    <property type="entry name" value="Ribosomal_mS38_C"/>
</dbReference>